<gene>
    <name evidence="1" type="ORF">HERILL_LOCUS7250</name>
</gene>
<evidence type="ECO:0008006" key="3">
    <source>
        <dbReference type="Google" id="ProtNLM"/>
    </source>
</evidence>
<sequence length="323" mass="37205">MEGISPLLIKRRSQMKIRGTLRVVLLFAGELPTQENKNSGQTVELRLTDDYLATFHYFPHGLDDKKFTSLSVGVQAKDGSSVSMKFKGSVITSDGRCWYDYCSVTFFTLPSDVFFRLTRFAPINEIHEKIYYFTTDSMLNFQVTLLIDSNENRENIPSAAIPTTAAVIQRIKEKIHNPWFGNTEFIIGGINMYGHHKVIIRYQDLFKKNFGQSELKRRYILPDCNPHLFEKLLIDCYLKELRFCEKCCLGLSTICRKQDEDVEVSVVSMMQQKIDDAYFLAHAPKAFVSPGFMSRMELKWVLLSTLSDEVLVTTNSDFLINRH</sequence>
<dbReference type="OrthoDB" id="10540223at2759"/>
<keyword evidence="2" id="KW-1185">Reference proteome</keyword>
<protein>
    <recommendedName>
        <fullName evidence="3">BTB domain-containing protein</fullName>
    </recommendedName>
</protein>
<organism evidence="1 2">
    <name type="scientific">Hermetia illucens</name>
    <name type="common">Black soldier fly</name>
    <dbReference type="NCBI Taxonomy" id="343691"/>
    <lineage>
        <taxon>Eukaryota</taxon>
        <taxon>Metazoa</taxon>
        <taxon>Ecdysozoa</taxon>
        <taxon>Arthropoda</taxon>
        <taxon>Hexapoda</taxon>
        <taxon>Insecta</taxon>
        <taxon>Pterygota</taxon>
        <taxon>Neoptera</taxon>
        <taxon>Endopterygota</taxon>
        <taxon>Diptera</taxon>
        <taxon>Brachycera</taxon>
        <taxon>Stratiomyomorpha</taxon>
        <taxon>Stratiomyidae</taxon>
        <taxon>Hermetiinae</taxon>
        <taxon>Hermetia</taxon>
    </lineage>
</organism>
<proteinExistence type="predicted"/>
<name>A0A7R8UQT9_HERIL</name>
<accession>A0A7R8UQT9</accession>
<dbReference type="AlphaFoldDB" id="A0A7R8UQT9"/>
<reference evidence="1 2" key="1">
    <citation type="submission" date="2020-11" db="EMBL/GenBank/DDBJ databases">
        <authorList>
            <person name="Wallbank WR R."/>
            <person name="Pardo Diaz C."/>
            <person name="Kozak K."/>
            <person name="Martin S."/>
            <person name="Jiggins C."/>
            <person name="Moest M."/>
            <person name="Warren A I."/>
            <person name="Generalovic N T."/>
            <person name="Byers J.R.P. K."/>
            <person name="Montejo-Kovacevich G."/>
            <person name="Yen C E."/>
        </authorList>
    </citation>
    <scope>NUCLEOTIDE SEQUENCE [LARGE SCALE GENOMIC DNA]</scope>
</reference>
<dbReference type="InParanoid" id="A0A7R8UQT9"/>
<dbReference type="EMBL" id="LR899011">
    <property type="protein sequence ID" value="CAD7084353.1"/>
    <property type="molecule type" value="Genomic_DNA"/>
</dbReference>
<evidence type="ECO:0000313" key="1">
    <source>
        <dbReference type="EMBL" id="CAD7084353.1"/>
    </source>
</evidence>
<dbReference type="Proteomes" id="UP000594454">
    <property type="component" value="Chromosome 3"/>
</dbReference>
<evidence type="ECO:0000313" key="2">
    <source>
        <dbReference type="Proteomes" id="UP000594454"/>
    </source>
</evidence>